<keyword evidence="1" id="KW-0812">Transmembrane</keyword>
<evidence type="ECO:0000313" key="2">
    <source>
        <dbReference type="Proteomes" id="UP001237642"/>
    </source>
</evidence>
<reference evidence="1" key="1">
    <citation type="submission" date="2023-02" db="EMBL/GenBank/DDBJ databases">
        <title>Genome of toxic invasive species Heracleum sosnowskyi carries increased number of genes despite the absence of recent whole-genome duplications.</title>
        <authorList>
            <person name="Schelkunov M."/>
            <person name="Shtratnikova V."/>
            <person name="Makarenko M."/>
            <person name="Klepikova A."/>
            <person name="Omelchenko D."/>
            <person name="Novikova G."/>
            <person name="Obukhova E."/>
            <person name="Bogdanov V."/>
            <person name="Penin A."/>
            <person name="Logacheva M."/>
        </authorList>
    </citation>
    <scope>NUCLEOTIDE SEQUENCE</scope>
    <source>
        <strain evidence="1">Hsosn_3</strain>
        <tissue evidence="1">Leaf</tissue>
    </source>
</reference>
<protein>
    <submittedName>
        <fullName evidence="1">Transmembrane protein 256-like</fullName>
    </submittedName>
</protein>
<dbReference type="PANTHER" id="PTHR33598:SF2">
    <property type="entry name" value="MAR-BINDING FILAMENT-LIKE PROTEIN"/>
    <property type="match status" value="1"/>
</dbReference>
<accession>A0AAD8MF80</accession>
<proteinExistence type="predicted"/>
<dbReference type="PANTHER" id="PTHR33598">
    <property type="entry name" value="OS02G0833400 PROTEIN"/>
    <property type="match status" value="1"/>
</dbReference>
<dbReference type="AlphaFoldDB" id="A0AAD8MF80"/>
<dbReference type="Pfam" id="PF05542">
    <property type="entry name" value="DUF760"/>
    <property type="match status" value="1"/>
</dbReference>
<evidence type="ECO:0000313" key="1">
    <source>
        <dbReference type="EMBL" id="KAK1370549.1"/>
    </source>
</evidence>
<keyword evidence="2" id="KW-1185">Reference proteome</keyword>
<name>A0AAD8MF80_9APIA</name>
<keyword evidence="1" id="KW-0472">Membrane</keyword>
<sequence>MAALGLGTYGAHVFKPKNPTYKDKSVLSDLIQEIEPLDVSVIQKDVPPTTVDAMKRTISGMLGLLPSDQFEVLIESLWGPLSKLLVSSMMTGCYVVAYLEDRTYSKLAPFGGFAFIAGWATLLF</sequence>
<gene>
    <name evidence="1" type="ORF">POM88_036641</name>
</gene>
<dbReference type="Proteomes" id="UP001237642">
    <property type="component" value="Unassembled WGS sequence"/>
</dbReference>
<dbReference type="InterPro" id="IPR008479">
    <property type="entry name" value="DUF760"/>
</dbReference>
<dbReference type="EMBL" id="JAUIZM010000008">
    <property type="protein sequence ID" value="KAK1370549.1"/>
    <property type="molecule type" value="Genomic_DNA"/>
</dbReference>
<organism evidence="1 2">
    <name type="scientific">Heracleum sosnowskyi</name>
    <dbReference type="NCBI Taxonomy" id="360622"/>
    <lineage>
        <taxon>Eukaryota</taxon>
        <taxon>Viridiplantae</taxon>
        <taxon>Streptophyta</taxon>
        <taxon>Embryophyta</taxon>
        <taxon>Tracheophyta</taxon>
        <taxon>Spermatophyta</taxon>
        <taxon>Magnoliopsida</taxon>
        <taxon>eudicotyledons</taxon>
        <taxon>Gunneridae</taxon>
        <taxon>Pentapetalae</taxon>
        <taxon>asterids</taxon>
        <taxon>campanulids</taxon>
        <taxon>Apiales</taxon>
        <taxon>Apiaceae</taxon>
        <taxon>Apioideae</taxon>
        <taxon>apioid superclade</taxon>
        <taxon>Tordylieae</taxon>
        <taxon>Tordyliinae</taxon>
        <taxon>Heracleum</taxon>
    </lineage>
</organism>
<reference evidence="1" key="2">
    <citation type="submission" date="2023-05" db="EMBL/GenBank/DDBJ databases">
        <authorList>
            <person name="Schelkunov M.I."/>
        </authorList>
    </citation>
    <scope>NUCLEOTIDE SEQUENCE</scope>
    <source>
        <strain evidence="1">Hsosn_3</strain>
        <tissue evidence="1">Leaf</tissue>
    </source>
</reference>
<comment type="caution">
    <text evidence="1">The sequence shown here is derived from an EMBL/GenBank/DDBJ whole genome shotgun (WGS) entry which is preliminary data.</text>
</comment>